<accession>A0A6M3LLK8</accession>
<proteinExistence type="predicted"/>
<reference evidence="1" key="1">
    <citation type="submission" date="2020-03" db="EMBL/GenBank/DDBJ databases">
        <title>The deep terrestrial virosphere.</title>
        <authorList>
            <person name="Holmfeldt K."/>
            <person name="Nilsson E."/>
            <person name="Simone D."/>
            <person name="Lopez-Fernandez M."/>
            <person name="Wu X."/>
            <person name="de Brujin I."/>
            <person name="Lundin D."/>
            <person name="Andersson A."/>
            <person name="Bertilsson S."/>
            <person name="Dopson M."/>
        </authorList>
    </citation>
    <scope>NUCLEOTIDE SEQUENCE</scope>
    <source>
        <strain evidence="1">MM415B05519</strain>
    </source>
</reference>
<name>A0A6M3LLK8_9ZZZZ</name>
<dbReference type="AlphaFoldDB" id="A0A6M3LLK8"/>
<dbReference type="EMBL" id="MT143298">
    <property type="protein sequence ID" value="QJA95239.1"/>
    <property type="molecule type" value="Genomic_DNA"/>
</dbReference>
<organism evidence="1">
    <name type="scientific">viral metagenome</name>
    <dbReference type="NCBI Taxonomy" id="1070528"/>
    <lineage>
        <taxon>unclassified sequences</taxon>
        <taxon>metagenomes</taxon>
        <taxon>organismal metagenomes</taxon>
    </lineage>
</organism>
<protein>
    <submittedName>
        <fullName evidence="1">Uncharacterized protein</fullName>
    </submittedName>
</protein>
<gene>
    <name evidence="1" type="ORF">MM415B05519_0002</name>
</gene>
<sequence length="63" mass="7408">MGYKILTWIPIETENEDEKLFNKIEEAIDEIKNLNYMQPENIYKIAEIDDDGKETGKEIGINF</sequence>
<evidence type="ECO:0000313" key="1">
    <source>
        <dbReference type="EMBL" id="QJA95239.1"/>
    </source>
</evidence>